<feature type="compositionally biased region" description="Polar residues" evidence="1">
    <location>
        <begin position="133"/>
        <end position="148"/>
    </location>
</feature>
<gene>
    <name evidence="3" type="ORF">Fcan01_05174</name>
</gene>
<organism evidence="3 4">
    <name type="scientific">Folsomia candida</name>
    <name type="common">Springtail</name>
    <dbReference type="NCBI Taxonomy" id="158441"/>
    <lineage>
        <taxon>Eukaryota</taxon>
        <taxon>Metazoa</taxon>
        <taxon>Ecdysozoa</taxon>
        <taxon>Arthropoda</taxon>
        <taxon>Hexapoda</taxon>
        <taxon>Collembola</taxon>
        <taxon>Entomobryomorpha</taxon>
        <taxon>Isotomoidea</taxon>
        <taxon>Isotomidae</taxon>
        <taxon>Proisotominae</taxon>
        <taxon>Folsomia</taxon>
    </lineage>
</organism>
<feature type="compositionally biased region" description="Basic residues" evidence="1">
    <location>
        <begin position="487"/>
        <end position="507"/>
    </location>
</feature>
<dbReference type="EMBL" id="LNIX01000002">
    <property type="protein sequence ID" value="OXA59623.1"/>
    <property type="molecule type" value="Genomic_DNA"/>
</dbReference>
<evidence type="ECO:0000313" key="4">
    <source>
        <dbReference type="Proteomes" id="UP000198287"/>
    </source>
</evidence>
<reference evidence="3 4" key="1">
    <citation type="submission" date="2015-12" db="EMBL/GenBank/DDBJ databases">
        <title>The genome of Folsomia candida.</title>
        <authorList>
            <person name="Faddeeva A."/>
            <person name="Derks M.F."/>
            <person name="Anvar Y."/>
            <person name="Smit S."/>
            <person name="Van Straalen N."/>
            <person name="Roelofs D."/>
        </authorList>
    </citation>
    <scope>NUCLEOTIDE SEQUENCE [LARGE SCALE GENOMIC DNA]</scope>
    <source>
        <strain evidence="3 4">VU population</strain>
        <tissue evidence="3">Whole body</tissue>
    </source>
</reference>
<feature type="compositionally biased region" description="Low complexity" evidence="1">
    <location>
        <begin position="464"/>
        <end position="486"/>
    </location>
</feature>
<evidence type="ECO:0000256" key="1">
    <source>
        <dbReference type="SAM" id="MobiDB-lite"/>
    </source>
</evidence>
<sequence length="531" mass="59258">MKTHLLLLFVGVAHFCGTEGKRRRVFFREVTPTTSDAIIRSQRGIITSGYGSKVIEQHAAATRALEEATTSEQATQFLAENLQNSIKLRQQLGTQQLGSPFFTGLFNSPQVTYTPGPIRLVDQYGNEVMHGQQPAQENRELISSSHSQPAGPPQIVRDPVTPGPQNAYLPPAQTQPPQQPQQLYYQPQYQYFHQPPVLQSPLLQQFVTPEGHVFHQFVEQQPQHQSPPQQVYYHTYQQPHLVTQPEPVQYYHPPQTPHISILAQPPVEVDTVVQQQPILPVKELSTTKVVKQSILSPAVFQKEIFAIKNPPVSVLTYSDLCTVYPYQRKLSACVYKKAAIPELHHPDIQLVIEQKSAPQVREEGGYGEGQLNPRTQPLLRLNVPKSDSTTTSSTVGGDAGSIQDILGRGKKNSLSPVPPVSSEEQDDNDDDPHDPEIAILEEESTNIAESSNKKEKLVIKTTKHSPQTSTTTSTTTTTTTPPSSTTRKPKKSKRRSRNNSSKRRRDRKNKEQSNNNSSSISSSTDRMFKLA</sequence>
<keyword evidence="2" id="KW-0732">Signal</keyword>
<evidence type="ECO:0000313" key="3">
    <source>
        <dbReference type="EMBL" id="OXA59623.1"/>
    </source>
</evidence>
<feature type="region of interest" description="Disordered" evidence="1">
    <location>
        <begin position="359"/>
        <end position="531"/>
    </location>
</feature>
<proteinExistence type="predicted"/>
<feature type="compositionally biased region" description="Low complexity" evidence="1">
    <location>
        <begin position="513"/>
        <end position="523"/>
    </location>
</feature>
<feature type="compositionally biased region" description="Acidic residues" evidence="1">
    <location>
        <begin position="423"/>
        <end position="444"/>
    </location>
</feature>
<feature type="signal peptide" evidence="2">
    <location>
        <begin position="1"/>
        <end position="20"/>
    </location>
</feature>
<dbReference type="Proteomes" id="UP000198287">
    <property type="component" value="Unassembled WGS sequence"/>
</dbReference>
<accession>A0A226EPS3</accession>
<protein>
    <submittedName>
        <fullName evidence="3">Uncharacterized protein</fullName>
    </submittedName>
</protein>
<comment type="caution">
    <text evidence="3">The sequence shown here is derived from an EMBL/GenBank/DDBJ whole genome shotgun (WGS) entry which is preliminary data.</text>
</comment>
<feature type="chain" id="PRO_5012895150" evidence="2">
    <location>
        <begin position="21"/>
        <end position="531"/>
    </location>
</feature>
<name>A0A226EPS3_FOLCA</name>
<keyword evidence="4" id="KW-1185">Reference proteome</keyword>
<feature type="region of interest" description="Disordered" evidence="1">
    <location>
        <begin position="130"/>
        <end position="180"/>
    </location>
</feature>
<dbReference type="AlphaFoldDB" id="A0A226EPS3"/>
<evidence type="ECO:0000256" key="2">
    <source>
        <dbReference type="SAM" id="SignalP"/>
    </source>
</evidence>